<dbReference type="AlphaFoldDB" id="A0AAN7NLA1"/>
<organism evidence="1 2">
    <name type="scientific">Mycteria americana</name>
    <name type="common">Wood stork</name>
    <dbReference type="NCBI Taxonomy" id="33587"/>
    <lineage>
        <taxon>Eukaryota</taxon>
        <taxon>Metazoa</taxon>
        <taxon>Chordata</taxon>
        <taxon>Craniata</taxon>
        <taxon>Vertebrata</taxon>
        <taxon>Euteleostomi</taxon>
        <taxon>Archelosauria</taxon>
        <taxon>Archosauria</taxon>
        <taxon>Dinosauria</taxon>
        <taxon>Saurischia</taxon>
        <taxon>Theropoda</taxon>
        <taxon>Coelurosauria</taxon>
        <taxon>Aves</taxon>
        <taxon>Neognathae</taxon>
        <taxon>Neoaves</taxon>
        <taxon>Aequornithes</taxon>
        <taxon>Ciconiiformes</taxon>
        <taxon>Ciconiidae</taxon>
        <taxon>Mycteria</taxon>
    </lineage>
</organism>
<accession>A0AAN7NLA1</accession>
<proteinExistence type="predicted"/>
<comment type="caution">
    <text evidence="1">The sequence shown here is derived from an EMBL/GenBank/DDBJ whole genome shotgun (WGS) entry which is preliminary data.</text>
</comment>
<dbReference type="EMBL" id="JAUNZN010000002">
    <property type="protein sequence ID" value="KAK4826946.1"/>
    <property type="molecule type" value="Genomic_DNA"/>
</dbReference>
<reference evidence="1 2" key="1">
    <citation type="journal article" date="2023" name="J. Hered.">
        <title>Chromosome-level genome of the wood stork (Mycteria americana) provides insight into avian chromosome evolution.</title>
        <authorList>
            <person name="Flamio R. Jr."/>
            <person name="Ramstad K.M."/>
        </authorList>
    </citation>
    <scope>NUCLEOTIDE SEQUENCE [LARGE SCALE GENOMIC DNA]</scope>
    <source>
        <strain evidence="1">JAX WOST 10</strain>
    </source>
</reference>
<evidence type="ECO:0000313" key="2">
    <source>
        <dbReference type="Proteomes" id="UP001333110"/>
    </source>
</evidence>
<dbReference type="Proteomes" id="UP001333110">
    <property type="component" value="Unassembled WGS sequence"/>
</dbReference>
<protein>
    <submittedName>
        <fullName evidence="1">Uncharacterized protein</fullName>
    </submittedName>
</protein>
<name>A0AAN7NLA1_MYCAM</name>
<keyword evidence="2" id="KW-1185">Reference proteome</keyword>
<gene>
    <name evidence="1" type="ORF">QYF61_012795</name>
</gene>
<evidence type="ECO:0000313" key="1">
    <source>
        <dbReference type="EMBL" id="KAK4826946.1"/>
    </source>
</evidence>
<sequence>MTRTPSKLYLWYLTALNKGSDVHHESMVNRLREVTLPPYSALVRPHLECYVQFWDPQYRRDMDILERVQ</sequence>